<dbReference type="Proteomes" id="UP000249789">
    <property type="component" value="Unassembled WGS sequence"/>
</dbReference>
<gene>
    <name evidence="1" type="ORF">BO72DRAFT_232973</name>
</gene>
<evidence type="ECO:0000313" key="2">
    <source>
        <dbReference type="Proteomes" id="UP000249789"/>
    </source>
</evidence>
<evidence type="ECO:0000313" key="1">
    <source>
        <dbReference type="EMBL" id="RAK73605.1"/>
    </source>
</evidence>
<organism evidence="1 2">
    <name type="scientific">Aspergillus fijiensis CBS 313.89</name>
    <dbReference type="NCBI Taxonomy" id="1448319"/>
    <lineage>
        <taxon>Eukaryota</taxon>
        <taxon>Fungi</taxon>
        <taxon>Dikarya</taxon>
        <taxon>Ascomycota</taxon>
        <taxon>Pezizomycotina</taxon>
        <taxon>Eurotiomycetes</taxon>
        <taxon>Eurotiomycetidae</taxon>
        <taxon>Eurotiales</taxon>
        <taxon>Aspergillaceae</taxon>
        <taxon>Aspergillus</taxon>
    </lineage>
</organism>
<accession>A0A8G1VUM8</accession>
<dbReference type="RefSeq" id="XP_040797615.1">
    <property type="nucleotide sequence ID" value="XM_040939866.1"/>
</dbReference>
<proteinExistence type="predicted"/>
<protein>
    <submittedName>
        <fullName evidence="1">Uncharacterized protein</fullName>
    </submittedName>
</protein>
<reference evidence="1 2" key="1">
    <citation type="submission" date="2018-02" db="EMBL/GenBank/DDBJ databases">
        <title>The genomes of Aspergillus section Nigri reveals drivers in fungal speciation.</title>
        <authorList>
            <consortium name="DOE Joint Genome Institute"/>
            <person name="Vesth T.C."/>
            <person name="Nybo J."/>
            <person name="Theobald S."/>
            <person name="Brandl J."/>
            <person name="Frisvad J.C."/>
            <person name="Nielsen K.F."/>
            <person name="Lyhne E.K."/>
            <person name="Kogle M.E."/>
            <person name="Kuo A."/>
            <person name="Riley R."/>
            <person name="Clum A."/>
            <person name="Nolan M."/>
            <person name="Lipzen A."/>
            <person name="Salamov A."/>
            <person name="Henrissat B."/>
            <person name="Wiebenga A."/>
            <person name="De vries R.P."/>
            <person name="Grigoriev I.V."/>
            <person name="Mortensen U.H."/>
            <person name="Andersen M.R."/>
            <person name="Baker S.E."/>
        </authorList>
    </citation>
    <scope>NUCLEOTIDE SEQUENCE [LARGE SCALE GENOMIC DNA]</scope>
    <source>
        <strain evidence="1 2">CBS 313.89</strain>
    </source>
</reference>
<dbReference type="EMBL" id="KZ824678">
    <property type="protein sequence ID" value="RAK73605.1"/>
    <property type="molecule type" value="Genomic_DNA"/>
</dbReference>
<sequence>MVSYRELTQLDRIHWTMRPSGLIRSAPLSPLMIVDDRLCIDGKFWALCYILDFHNTKVVGFKRAQPPAMVPLTIETTKVHMRYKCSDHAYEVMMCLVCHKTVDGSGQLGYRWLSARKKRPSAHGSSALSNNDSRISGEVDRLVVGAVTWPHRLFSLLSVTDENKLVPEHRFAT</sequence>
<name>A0A8G1VUM8_9EURO</name>
<dbReference type="AlphaFoldDB" id="A0A8G1VUM8"/>
<dbReference type="GeneID" id="63857199"/>
<keyword evidence="2" id="KW-1185">Reference proteome</keyword>
<dbReference type="VEuPathDB" id="FungiDB:BO72DRAFT_232973"/>